<dbReference type="Gene3D" id="3.50.30.40">
    <property type="entry name" value="Ribonuclease E inhibitor RraA/RraA-like"/>
    <property type="match status" value="1"/>
</dbReference>
<gene>
    <name evidence="6" type="ORF">BHK69_06930</name>
</gene>
<dbReference type="OrthoDB" id="9812532at2"/>
<evidence type="ECO:0000256" key="3">
    <source>
        <dbReference type="ARBA" id="ARBA00029596"/>
    </source>
</evidence>
<name>A0A1D7TYP7_9HYPH</name>
<protein>
    <recommendedName>
        <fullName evidence="2">Putative 4-hydroxy-4-methyl-2-oxoglutarate aldolase</fullName>
    </recommendedName>
    <alternativeName>
        <fullName evidence="3">Regulator of ribonuclease activity homolog</fullName>
    </alternativeName>
    <alternativeName>
        <fullName evidence="4">RraA-like protein</fullName>
    </alternativeName>
</protein>
<dbReference type="EMBL" id="CP017147">
    <property type="protein sequence ID" value="AOO80236.1"/>
    <property type="molecule type" value="Genomic_DNA"/>
</dbReference>
<evidence type="ECO:0000313" key="7">
    <source>
        <dbReference type="Proteomes" id="UP000094969"/>
    </source>
</evidence>
<dbReference type="Pfam" id="PF03737">
    <property type="entry name" value="RraA-like"/>
    <property type="match status" value="1"/>
</dbReference>
<proteinExistence type="predicted"/>
<keyword evidence="7" id="KW-1185">Reference proteome</keyword>
<comment type="cofactor">
    <cofactor evidence="1">
        <name>a divalent metal cation</name>
        <dbReference type="ChEBI" id="CHEBI:60240"/>
    </cofactor>
</comment>
<keyword evidence="5" id="KW-0479">Metal-binding</keyword>
<keyword evidence="5" id="KW-0460">Magnesium</keyword>
<evidence type="ECO:0000256" key="1">
    <source>
        <dbReference type="ARBA" id="ARBA00001968"/>
    </source>
</evidence>
<evidence type="ECO:0000256" key="5">
    <source>
        <dbReference type="PIRSR" id="PIRSR605493-1"/>
    </source>
</evidence>
<dbReference type="RefSeq" id="WP_069689456.1">
    <property type="nucleotide sequence ID" value="NZ_CP017147.1"/>
</dbReference>
<evidence type="ECO:0000256" key="2">
    <source>
        <dbReference type="ARBA" id="ARBA00016549"/>
    </source>
</evidence>
<feature type="binding site" evidence="5">
    <location>
        <position position="118"/>
    </location>
    <ligand>
        <name>Mg(2+)</name>
        <dbReference type="ChEBI" id="CHEBI:18420"/>
    </ligand>
</feature>
<dbReference type="STRING" id="1526658.BHK69_06930"/>
<evidence type="ECO:0000256" key="4">
    <source>
        <dbReference type="ARBA" id="ARBA00030169"/>
    </source>
</evidence>
<dbReference type="CDD" id="cd16841">
    <property type="entry name" value="RraA_family"/>
    <property type="match status" value="1"/>
</dbReference>
<evidence type="ECO:0000313" key="6">
    <source>
        <dbReference type="EMBL" id="AOO80236.1"/>
    </source>
</evidence>
<dbReference type="GO" id="GO:0046872">
    <property type="term" value="F:metal ion binding"/>
    <property type="evidence" value="ECO:0007669"/>
    <property type="project" value="UniProtKB-KW"/>
</dbReference>
<dbReference type="InterPro" id="IPR036704">
    <property type="entry name" value="RraA/RraA-like_sf"/>
</dbReference>
<dbReference type="KEGG" id="bvv:BHK69_06930"/>
<comment type="cofactor">
    <cofactor evidence="5">
        <name>Mg(2+)</name>
        <dbReference type="ChEBI" id="CHEBI:18420"/>
    </cofactor>
</comment>
<dbReference type="PANTHER" id="PTHR33254">
    <property type="entry name" value="4-HYDROXY-4-METHYL-2-OXOGLUTARATE ALDOLASE 3-RELATED"/>
    <property type="match status" value="1"/>
</dbReference>
<feature type="binding site" evidence="5">
    <location>
        <begin position="95"/>
        <end position="98"/>
    </location>
    <ligand>
        <name>substrate</name>
    </ligand>
</feature>
<accession>A0A1D7TYP7</accession>
<dbReference type="SUPFAM" id="SSF89562">
    <property type="entry name" value="RraA-like"/>
    <property type="match status" value="1"/>
</dbReference>
<organism evidence="6 7">
    <name type="scientific">Bosea vaviloviae</name>
    <dbReference type="NCBI Taxonomy" id="1526658"/>
    <lineage>
        <taxon>Bacteria</taxon>
        <taxon>Pseudomonadati</taxon>
        <taxon>Pseudomonadota</taxon>
        <taxon>Alphaproteobacteria</taxon>
        <taxon>Hyphomicrobiales</taxon>
        <taxon>Boseaceae</taxon>
        <taxon>Bosea</taxon>
    </lineage>
</organism>
<reference evidence="6 7" key="1">
    <citation type="journal article" date="2015" name="Antonie Van Leeuwenhoek">
        <title>Bosea vaviloviae sp. nov., a new species of slow-growing rhizobia isolated from nodules of the relict species Vavilovia formosa (Stev.) Fed.</title>
        <authorList>
            <person name="Safronova V.I."/>
            <person name="Kuznetsova I.G."/>
            <person name="Sazanova A.L."/>
            <person name="Kimeklis A.K."/>
            <person name="Belimov A.A."/>
            <person name="Andronov E.E."/>
            <person name="Pinaev A.G."/>
            <person name="Chizhevskaya E.P."/>
            <person name="Pukhaev A.R."/>
            <person name="Popov K.P."/>
            <person name="Willems A."/>
            <person name="Tikhonovich I.A."/>
        </authorList>
    </citation>
    <scope>NUCLEOTIDE SEQUENCE [LARGE SCALE GENOMIC DNA]</scope>
    <source>
        <strain evidence="6 7">Vaf18</strain>
    </source>
</reference>
<dbReference type="PANTHER" id="PTHR33254:SF4">
    <property type="entry name" value="4-HYDROXY-4-METHYL-2-OXOGLUTARATE ALDOLASE 3-RELATED"/>
    <property type="match status" value="1"/>
</dbReference>
<sequence length="226" mass="23757">MPDYRIAPMPEQLPAALVEKLQRVETATIGHSQHWGFMDRGIQPLLRGKRIAGAAVTLAIPGQDSTLLHHTLGLLRPGDILVVDRLGDDKHACWGGGVTVAAKAAGAIGGIVDGPCTDLTEIEDSDFPMWCRGMSPITTRLYNLGGTLNLPISCGNVPVKAGDVILADESGVLVLPRDEAEAIADAALARQERGERSQDRVKAGEKLGDLSGATKMVLDAIAAAKG</sequence>
<dbReference type="Proteomes" id="UP000094969">
    <property type="component" value="Chromosome"/>
</dbReference>
<dbReference type="InterPro" id="IPR005493">
    <property type="entry name" value="RraA/RraA-like"/>
</dbReference>
<dbReference type="AlphaFoldDB" id="A0A1D7TYP7"/>